<feature type="binding site" evidence="11">
    <location>
        <position position="581"/>
    </location>
    <ligand>
        <name>Zn(2+)</name>
        <dbReference type="ChEBI" id="CHEBI:29105"/>
    </ligand>
</feature>
<keyword evidence="11" id="KW-0963">Cytoplasm</keyword>
<evidence type="ECO:0000256" key="10">
    <source>
        <dbReference type="ARBA" id="ARBA00023146"/>
    </source>
</evidence>
<dbReference type="PROSITE" id="PS50860">
    <property type="entry name" value="AA_TRNA_LIGASE_II_ALA"/>
    <property type="match status" value="1"/>
</dbReference>
<keyword evidence="4 11" id="KW-0479">Metal-binding</keyword>
<dbReference type="PRINTS" id="PR00980">
    <property type="entry name" value="TRNASYNTHALA"/>
</dbReference>
<evidence type="ECO:0000256" key="2">
    <source>
        <dbReference type="ARBA" id="ARBA00022555"/>
    </source>
</evidence>
<dbReference type="Gene3D" id="3.30.980.10">
    <property type="entry name" value="Threonyl-trna Synthetase, Chain A, domain 2"/>
    <property type="match status" value="1"/>
</dbReference>
<evidence type="ECO:0000313" key="13">
    <source>
        <dbReference type="EMBL" id="QDU85008.1"/>
    </source>
</evidence>
<dbReference type="GO" id="GO:0000049">
    <property type="term" value="F:tRNA binding"/>
    <property type="evidence" value="ECO:0007669"/>
    <property type="project" value="UniProtKB-KW"/>
</dbReference>
<evidence type="ECO:0000256" key="7">
    <source>
        <dbReference type="ARBA" id="ARBA00022840"/>
    </source>
</evidence>
<protein>
    <recommendedName>
        <fullName evidence="11">Alanine--tRNA ligase</fullName>
        <ecNumber evidence="11">6.1.1.7</ecNumber>
    </recommendedName>
    <alternativeName>
        <fullName evidence="11">Alanyl-tRNA synthetase</fullName>
        <shortName evidence="11">AlaRS</shortName>
    </alternativeName>
</protein>
<evidence type="ECO:0000256" key="11">
    <source>
        <dbReference type="HAMAP-Rule" id="MF_00036"/>
    </source>
</evidence>
<dbReference type="InterPro" id="IPR009000">
    <property type="entry name" value="Transl_B-barrel_sf"/>
</dbReference>
<dbReference type="Proteomes" id="UP000319342">
    <property type="component" value="Chromosome"/>
</dbReference>
<dbReference type="FunFam" id="3.10.310.40:FF:000001">
    <property type="entry name" value="Alanine--tRNA ligase"/>
    <property type="match status" value="1"/>
</dbReference>
<dbReference type="GO" id="GO:0004813">
    <property type="term" value="F:alanine-tRNA ligase activity"/>
    <property type="evidence" value="ECO:0007669"/>
    <property type="project" value="UniProtKB-UniRule"/>
</dbReference>
<dbReference type="FunFam" id="3.30.54.20:FF:000001">
    <property type="entry name" value="Alanine--tRNA ligase"/>
    <property type="match status" value="1"/>
</dbReference>
<comment type="function">
    <text evidence="11">Catalyzes the attachment of alanine to tRNA(Ala) in a two-step reaction: alanine is first activated by ATP to form Ala-AMP and then transferred to the acceptor end of tRNA(Ala). Also edits incorrectly charged Ser-tRNA(Ala) and Gly-tRNA(Ala) via its editing domain.</text>
</comment>
<reference evidence="13 14" key="1">
    <citation type="submission" date="2019-02" db="EMBL/GenBank/DDBJ databases">
        <title>Deep-cultivation of Planctomycetes and their phenomic and genomic characterization uncovers novel biology.</title>
        <authorList>
            <person name="Wiegand S."/>
            <person name="Jogler M."/>
            <person name="Boedeker C."/>
            <person name="Pinto D."/>
            <person name="Vollmers J."/>
            <person name="Rivas-Marin E."/>
            <person name="Kohn T."/>
            <person name="Peeters S.H."/>
            <person name="Heuer A."/>
            <person name="Rast P."/>
            <person name="Oberbeckmann S."/>
            <person name="Bunk B."/>
            <person name="Jeske O."/>
            <person name="Meyerdierks A."/>
            <person name="Storesund J.E."/>
            <person name="Kallscheuer N."/>
            <person name="Luecker S."/>
            <person name="Lage O.M."/>
            <person name="Pohl T."/>
            <person name="Merkel B.J."/>
            <person name="Hornburger P."/>
            <person name="Mueller R.-W."/>
            <person name="Bruemmer F."/>
            <person name="Labrenz M."/>
            <person name="Spormann A.M."/>
            <person name="Op den Camp H."/>
            <person name="Overmann J."/>
            <person name="Amann R."/>
            <person name="Jetten M.S.M."/>
            <person name="Mascher T."/>
            <person name="Medema M.H."/>
            <person name="Devos D.P."/>
            <person name="Kaster A.-K."/>
            <person name="Ovreas L."/>
            <person name="Rohde M."/>
            <person name="Galperin M.Y."/>
            <person name="Jogler C."/>
        </authorList>
    </citation>
    <scope>NUCLEOTIDE SEQUENCE [LARGE SCALE GENOMIC DNA]</scope>
    <source>
        <strain evidence="13 14">Pla163</strain>
    </source>
</reference>
<keyword evidence="2 11" id="KW-0820">tRNA-binding</keyword>
<feature type="domain" description="Alanyl-transfer RNA synthetases family profile" evidence="12">
    <location>
        <begin position="11"/>
        <end position="726"/>
    </location>
</feature>
<dbReference type="Pfam" id="PF01411">
    <property type="entry name" value="tRNA-synt_2c"/>
    <property type="match status" value="1"/>
</dbReference>
<keyword evidence="3 11" id="KW-0436">Ligase</keyword>
<dbReference type="GO" id="GO:0002161">
    <property type="term" value="F:aminoacyl-tRNA deacylase activity"/>
    <property type="evidence" value="ECO:0007669"/>
    <property type="project" value="TreeGrafter"/>
</dbReference>
<dbReference type="EC" id="6.1.1.7" evidence="11"/>
<dbReference type="HAMAP" id="MF_00036_B">
    <property type="entry name" value="Ala_tRNA_synth_B"/>
    <property type="match status" value="1"/>
</dbReference>
<keyword evidence="5 11" id="KW-0547">Nucleotide-binding</keyword>
<evidence type="ECO:0000256" key="5">
    <source>
        <dbReference type="ARBA" id="ARBA00022741"/>
    </source>
</evidence>
<dbReference type="PANTHER" id="PTHR11777">
    <property type="entry name" value="ALANYL-TRNA SYNTHETASE"/>
    <property type="match status" value="1"/>
</dbReference>
<dbReference type="InterPro" id="IPR045864">
    <property type="entry name" value="aa-tRNA-synth_II/BPL/LPL"/>
</dbReference>
<evidence type="ECO:0000256" key="3">
    <source>
        <dbReference type="ARBA" id="ARBA00022598"/>
    </source>
</evidence>
<evidence type="ECO:0000256" key="8">
    <source>
        <dbReference type="ARBA" id="ARBA00022884"/>
    </source>
</evidence>
<keyword evidence="7 11" id="KW-0067">ATP-binding</keyword>
<dbReference type="InterPro" id="IPR012947">
    <property type="entry name" value="tRNA_SAD"/>
</dbReference>
<organism evidence="13 14">
    <name type="scientific">Rohdeia mirabilis</name>
    <dbReference type="NCBI Taxonomy" id="2528008"/>
    <lineage>
        <taxon>Bacteria</taxon>
        <taxon>Pseudomonadati</taxon>
        <taxon>Planctomycetota</taxon>
        <taxon>Planctomycetia</taxon>
        <taxon>Planctomycetia incertae sedis</taxon>
        <taxon>Rohdeia</taxon>
    </lineage>
</organism>
<evidence type="ECO:0000313" key="14">
    <source>
        <dbReference type="Proteomes" id="UP000319342"/>
    </source>
</evidence>
<dbReference type="Gene3D" id="2.40.30.130">
    <property type="match status" value="1"/>
</dbReference>
<dbReference type="CDD" id="cd00673">
    <property type="entry name" value="AlaRS_core"/>
    <property type="match status" value="1"/>
</dbReference>
<dbReference type="Gene3D" id="3.10.310.40">
    <property type="match status" value="1"/>
</dbReference>
<dbReference type="Gene3D" id="6.10.250.550">
    <property type="match status" value="1"/>
</dbReference>
<evidence type="ECO:0000256" key="4">
    <source>
        <dbReference type="ARBA" id="ARBA00022723"/>
    </source>
</evidence>
<dbReference type="SUPFAM" id="SSF55186">
    <property type="entry name" value="ThrRS/AlaRS common domain"/>
    <property type="match status" value="1"/>
</dbReference>
<dbReference type="GO" id="GO:0008270">
    <property type="term" value="F:zinc ion binding"/>
    <property type="evidence" value="ECO:0007669"/>
    <property type="project" value="UniProtKB-UniRule"/>
</dbReference>
<dbReference type="FunFam" id="3.30.930.10:FF:000011">
    <property type="entry name" value="Alanine--tRNA ligase, cytoplasmic"/>
    <property type="match status" value="1"/>
</dbReference>
<dbReference type="FunFam" id="3.30.980.10:FF:000004">
    <property type="entry name" value="Alanine--tRNA ligase, cytoplasmic"/>
    <property type="match status" value="1"/>
</dbReference>
<dbReference type="InterPro" id="IPR018163">
    <property type="entry name" value="Thr/Ala-tRNA-synth_IIc_edit"/>
</dbReference>
<dbReference type="GO" id="GO:0005737">
    <property type="term" value="C:cytoplasm"/>
    <property type="evidence" value="ECO:0007669"/>
    <property type="project" value="UniProtKB-SubCell"/>
</dbReference>
<dbReference type="InterPro" id="IPR018164">
    <property type="entry name" value="Ala-tRNA-synth_IIc_N"/>
</dbReference>
<dbReference type="InterPro" id="IPR023033">
    <property type="entry name" value="Ala_tRNA_ligase_euk/bac"/>
</dbReference>
<feature type="binding site" evidence="11">
    <location>
        <position position="585"/>
    </location>
    <ligand>
        <name>Zn(2+)</name>
        <dbReference type="ChEBI" id="CHEBI:29105"/>
    </ligand>
</feature>
<dbReference type="SUPFAM" id="SSF50447">
    <property type="entry name" value="Translation proteins"/>
    <property type="match status" value="1"/>
</dbReference>
<proteinExistence type="inferred from homology"/>
<comment type="subcellular location">
    <subcellularLocation>
        <location evidence="11">Cytoplasm</location>
    </subcellularLocation>
</comment>
<feature type="binding site" evidence="11">
    <location>
        <position position="683"/>
    </location>
    <ligand>
        <name>Zn(2+)</name>
        <dbReference type="ChEBI" id="CHEBI:29105"/>
    </ligand>
</feature>
<dbReference type="InterPro" id="IPR003156">
    <property type="entry name" value="DHHA1_dom"/>
</dbReference>
<keyword evidence="14" id="KW-1185">Reference proteome</keyword>
<dbReference type="Pfam" id="PF07973">
    <property type="entry name" value="tRNA_SAD"/>
    <property type="match status" value="1"/>
</dbReference>
<comment type="domain">
    <text evidence="11">Consists of three domains; the N-terminal catalytic domain, the editing domain and the C-terminal C-Ala domain. The editing domain removes incorrectly charged amino acids, while the C-Ala domain, along with tRNA(Ala), serves as a bridge to cooperatively bring together the editing and aminoacylation centers thus stimulating deacylation of misacylated tRNAs.</text>
</comment>
<sequence>MAPKETSLTKPTAELVRRQFLDFFEEQGHRIVPSGPVFPQDDPTLLFTNAGMNQFKDVFLGSGSRPYTRAADTQKCIRVSGKHNDLEEVGVDTYHHTFFEMLGNWSFGDYFKEDAIRWAWQLLTEVWKLPKERLWVTVFGGDAADGLPADEEAERLWRECTDIAPERILRFDRTDNFWEMGETGPCGPCSEIHIDRGGPDCDPADGADPAIGVNAGNERFIELWNLVFMQFNRLDDGSLKPLPAKHVDTGMGFERVLGVLQGVSSNYDTDLFQPIFTELGRLCGKTYGEDEAVDVAMRVAADHVRAVTAALSDGALPSNGGRGYVLRRLVRRAARFGRQVLGLELPFLCELVPTVARILGPAFEEMAARVEHVQRIVRAEEEAFATTLGRGLVRFDELADRLERAGTTRLDGAEGFELYATYGFPRDLVELMARERGLELDSTGWDEAEAKHRDVSRSEGSFKQLLSAEQLEGLPATVSTYHDEAAGVESSARVVRFHAGADGTGVVVLDRSPFYAESGGQVGDAGEIVAADGSFRFVVTDTQKLGDVVVHIGECEGQPTAGFDVTARVDAERRARTMRNHTATHLLHKALREVLGDHVSQQGSYVGPDRLRFDLSHPTGLTQEELDEVERRVNAQIYANATVDSREDTIEAAKAAGAMALFGEKYGDRVRMVGVGDWSLELCGGTHVRAAGDIGPFVLVGERALQAGVRRVEAVTGATAVDVLQAQRRIVQAAARALKSSPEDVPDRIDALRTQVKQAQKETAKLAAADVGALVDEVRAALVDRGGFKVGVVDLSKADRNALRDVGTRIKGAEPDLAVVLTGRDQGKVPFVVQVQGAALASGLKAGDLAKILGAAIGGGGGGRPDSAQGQGEDASQLGAATTALRSALGVD</sequence>
<dbReference type="InterPro" id="IPR002318">
    <property type="entry name" value="Ala-tRNA-lgiase_IIc"/>
</dbReference>
<dbReference type="OrthoDB" id="9803884at2"/>
<evidence type="ECO:0000256" key="6">
    <source>
        <dbReference type="ARBA" id="ARBA00022833"/>
    </source>
</evidence>
<keyword evidence="9 11" id="KW-0648">Protein biosynthesis</keyword>
<keyword evidence="6 11" id="KW-0862">Zinc</keyword>
<dbReference type="SUPFAM" id="SSF101353">
    <property type="entry name" value="Putative anticodon-binding domain of alanyl-tRNA synthetase (AlaRS)"/>
    <property type="match status" value="1"/>
</dbReference>
<dbReference type="RefSeq" id="WP_145187566.1">
    <property type="nucleotide sequence ID" value="NZ_CP036290.1"/>
</dbReference>
<evidence type="ECO:0000256" key="9">
    <source>
        <dbReference type="ARBA" id="ARBA00022917"/>
    </source>
</evidence>
<comment type="similarity">
    <text evidence="1 11">Belongs to the class-II aminoacyl-tRNA synthetase family.</text>
</comment>
<dbReference type="Pfam" id="PF02272">
    <property type="entry name" value="DHHA1"/>
    <property type="match status" value="1"/>
</dbReference>
<comment type="cofactor">
    <cofactor evidence="11">
        <name>Zn(2+)</name>
        <dbReference type="ChEBI" id="CHEBI:29105"/>
    </cofactor>
    <text evidence="11">Binds 1 zinc ion per subunit.</text>
</comment>
<dbReference type="GO" id="GO:0005524">
    <property type="term" value="F:ATP binding"/>
    <property type="evidence" value="ECO:0007669"/>
    <property type="project" value="UniProtKB-UniRule"/>
</dbReference>
<dbReference type="PANTHER" id="PTHR11777:SF9">
    <property type="entry name" value="ALANINE--TRNA LIGASE, CYTOPLASMIC"/>
    <property type="match status" value="1"/>
</dbReference>
<dbReference type="Gene3D" id="3.30.54.20">
    <property type="match status" value="1"/>
</dbReference>
<dbReference type="GO" id="GO:0006419">
    <property type="term" value="P:alanyl-tRNA aminoacylation"/>
    <property type="evidence" value="ECO:0007669"/>
    <property type="project" value="UniProtKB-UniRule"/>
</dbReference>
<dbReference type="SUPFAM" id="SSF55681">
    <property type="entry name" value="Class II aaRS and biotin synthetases"/>
    <property type="match status" value="1"/>
</dbReference>
<name>A0A518D0I6_9BACT</name>
<comment type="catalytic activity">
    <reaction evidence="11">
        <text>tRNA(Ala) + L-alanine + ATP = L-alanyl-tRNA(Ala) + AMP + diphosphate</text>
        <dbReference type="Rhea" id="RHEA:12540"/>
        <dbReference type="Rhea" id="RHEA-COMP:9657"/>
        <dbReference type="Rhea" id="RHEA-COMP:9923"/>
        <dbReference type="ChEBI" id="CHEBI:30616"/>
        <dbReference type="ChEBI" id="CHEBI:33019"/>
        <dbReference type="ChEBI" id="CHEBI:57972"/>
        <dbReference type="ChEBI" id="CHEBI:78442"/>
        <dbReference type="ChEBI" id="CHEBI:78497"/>
        <dbReference type="ChEBI" id="CHEBI:456215"/>
        <dbReference type="EC" id="6.1.1.7"/>
    </reaction>
</comment>
<evidence type="ECO:0000256" key="1">
    <source>
        <dbReference type="ARBA" id="ARBA00008226"/>
    </source>
</evidence>
<keyword evidence="10 11" id="KW-0030">Aminoacyl-tRNA synthetase</keyword>
<feature type="binding site" evidence="11">
    <location>
        <position position="687"/>
    </location>
    <ligand>
        <name>Zn(2+)</name>
        <dbReference type="ChEBI" id="CHEBI:29105"/>
    </ligand>
</feature>
<dbReference type="AlphaFoldDB" id="A0A518D0I6"/>
<dbReference type="SMART" id="SM00863">
    <property type="entry name" value="tRNA_SAD"/>
    <property type="match status" value="1"/>
</dbReference>
<dbReference type="NCBIfam" id="TIGR00344">
    <property type="entry name" value="alaS"/>
    <property type="match status" value="1"/>
</dbReference>
<dbReference type="EMBL" id="CP036290">
    <property type="protein sequence ID" value="QDU85008.1"/>
    <property type="molecule type" value="Genomic_DNA"/>
</dbReference>
<gene>
    <name evidence="11 13" type="primary">alaS</name>
    <name evidence="13" type="ORF">Pla163_21290</name>
</gene>
<accession>A0A518D0I6</accession>
<keyword evidence="8 11" id="KW-0694">RNA-binding</keyword>
<dbReference type="InterPro" id="IPR018165">
    <property type="entry name" value="Ala-tRNA-synth_IIc_core"/>
</dbReference>
<dbReference type="InterPro" id="IPR050058">
    <property type="entry name" value="Ala-tRNA_ligase"/>
</dbReference>
<dbReference type="InterPro" id="IPR018162">
    <property type="entry name" value="Ala-tRNA-ligase_IIc_anticod-bd"/>
</dbReference>
<evidence type="ECO:0000259" key="12">
    <source>
        <dbReference type="PROSITE" id="PS50860"/>
    </source>
</evidence>
<dbReference type="Gene3D" id="3.30.930.10">
    <property type="entry name" value="Bira Bifunctional Protein, Domain 2"/>
    <property type="match status" value="1"/>
</dbReference>